<feature type="region of interest" description="Disordered" evidence="2">
    <location>
        <begin position="704"/>
        <end position="730"/>
    </location>
</feature>
<dbReference type="InterPro" id="IPR028149">
    <property type="entry name" value="Tantalus-like"/>
</dbReference>
<dbReference type="PANTHER" id="PTHR14522">
    <property type="entry name" value="EMO2-RELATED"/>
    <property type="match status" value="1"/>
</dbReference>
<gene>
    <name evidence="4" type="ORF">JOB18_003111</name>
</gene>
<evidence type="ECO:0000313" key="5">
    <source>
        <dbReference type="Proteomes" id="UP000693946"/>
    </source>
</evidence>
<feature type="compositionally biased region" description="Basic residues" evidence="2">
    <location>
        <begin position="718"/>
        <end position="728"/>
    </location>
</feature>
<feature type="compositionally biased region" description="Low complexity" evidence="2">
    <location>
        <begin position="884"/>
        <end position="897"/>
    </location>
</feature>
<feature type="region of interest" description="Disordered" evidence="2">
    <location>
        <begin position="759"/>
        <end position="787"/>
    </location>
</feature>
<feature type="region of interest" description="Disordered" evidence="2">
    <location>
        <begin position="521"/>
        <end position="544"/>
    </location>
</feature>
<evidence type="ECO:0000259" key="3">
    <source>
        <dbReference type="Pfam" id="PF15386"/>
    </source>
</evidence>
<feature type="region of interest" description="Disordered" evidence="2">
    <location>
        <begin position="280"/>
        <end position="299"/>
    </location>
</feature>
<evidence type="ECO:0000313" key="4">
    <source>
        <dbReference type="EMBL" id="KAG7504207.1"/>
    </source>
</evidence>
<protein>
    <recommendedName>
        <fullName evidence="3">Tantalus-like domain-containing protein</fullName>
    </recommendedName>
</protein>
<dbReference type="Proteomes" id="UP000693946">
    <property type="component" value="Linkage Group LG19"/>
</dbReference>
<feature type="region of interest" description="Disordered" evidence="2">
    <location>
        <begin position="963"/>
        <end position="988"/>
    </location>
</feature>
<dbReference type="EMBL" id="JAGKHQ010000011">
    <property type="protein sequence ID" value="KAG7504207.1"/>
    <property type="molecule type" value="Genomic_DNA"/>
</dbReference>
<feature type="compositionally biased region" description="Low complexity" evidence="2">
    <location>
        <begin position="1108"/>
        <end position="1126"/>
    </location>
</feature>
<sequence>MPFCFLCFSCCYLQRGSYKERERESKEMLTHSSDLLPQIVCPMDEDAIPSNPFCSAPPHSEPPPPLLPLSSNTPSCANDEISGHRRSGRIQGVRLQTPKKQCHKDIRAVQKPSRQNLFPIRRQRDSRSMVQVSQSKHPKVVCGAQNKDGLDFKVATENENTKKDQKSTWNEPDVSAEGNIVEQVADNTTAESDMDTGRDLALEHGDESASSLKGWVIGPLFRNLKSKISSFTEIVWSPVKLFRPNSPPLSMEYSEEPAECQLQDNRQSDVELSNIFQPVGQSEVENQEPDVNQQRVSDDAKNRTRCFSKKLQFDLDLPTNNSEQIDECTVTRTEKISPESVPSEDGPKPCIFSNNVSQCVGSSLLLQPSVILSISQESDVKMSSAGAKQGRLAVRLKPPPRKATGNRSETKKVMSKPHMKKEESDPQISDEQLSQRNSNKSNPNHTAKTQPLSASAFHTHLGADNLQPDDEKKIKKIKSDCIVGQILWNNSNDSPPDRRTLTSSLDTEQLENQTIPESYSAASLGRSKRGIKGSLNSQESGRRKKLRIDGCKEDVVNLPSDSGTLRGLRPQRRDVVLTDTIVDREETLKPLKKRHHVTTKTNRKGKLRQEMLPTVNEAVLNALTECSPDAVMLCSVDKSRGASENSQKGSGTKTKPFGSGKRLNTRTGFCKPDVNIDSMDLETTVAITSSGQTQQEPLSEVIVHPGEEQLQSTSKSRATNKKPLKRKSPVQVSLMKEIDSTFSSNSLAKSIELTSTTFDKSPPVQREENLKTELNHSSKRSKKGFKGAVKSKVTTQCTDNNLYLITKECQSEEGKGKNSMDPMYFDMTPFESDQHPAPLPSQSNLECCVQLNNEVKHLMVEMVNSTAPFIFVADEPVPTDIEASNNSRLRSSARKSNTTAKPRKVDKQRRRCRVLHGRTHKGEEIRESITMEDADLAPHSSENLSNRLLRSYSCPEIPSVHPQDTPWISSLDSPHHNRTPTPQQHQSLHTPFVPHAQKFIRRARRHTVCSVEVEREIAPLCLRKEVYPLRRSLPHDGFTQHLSPHVALSPSTSLSALAFCFLSSPLAFLSNGVDGRGAAASPSTSNHVFSPISPSSLTSSVSSSTWHHSGILPSSDSHSPSNCSSSGKIVECETEMRQSEEEEDAEDTSSSSPEYGDIALKEEKALSDSEIKVVQKQEERGKVSSIRIRKTLPKTQNNLTPMGLPKAIRLKKKEFSLEEIYTNKNFSKPPESRLETIFEVPLNRRNGSESWFSQRRVKRFLEFLEVGEARKPKKPLVGVGKAGTSSSRTRRGGVTKDVPPLSAQDVDSLLCAKLDQLSLWLIRDQKDS</sequence>
<keyword evidence="5" id="KW-1185">Reference proteome</keyword>
<comment type="caution">
    <text evidence="4">The sequence shown here is derived from an EMBL/GenBank/DDBJ whole genome shotgun (WGS) entry which is preliminary data.</text>
</comment>
<keyword evidence="1" id="KW-0597">Phosphoprotein</keyword>
<feature type="compositionally biased region" description="Basic and acidic residues" evidence="2">
    <location>
        <begin position="765"/>
        <end position="776"/>
    </location>
</feature>
<feature type="region of interest" description="Disordered" evidence="2">
    <location>
        <begin position="881"/>
        <end position="939"/>
    </location>
</feature>
<name>A0AAV6RIS0_SOLSE</name>
<dbReference type="Pfam" id="PF15386">
    <property type="entry name" value="Tantalus"/>
    <property type="match status" value="1"/>
</dbReference>
<dbReference type="PANTHER" id="PTHR14522:SF2">
    <property type="entry name" value="PROLINE-RICH PROTEIN 14"/>
    <property type="match status" value="1"/>
</dbReference>
<feature type="region of interest" description="Disordered" evidence="2">
    <location>
        <begin position="1274"/>
        <end position="1299"/>
    </location>
</feature>
<evidence type="ECO:0000256" key="1">
    <source>
        <dbReference type="ARBA" id="ARBA00022553"/>
    </source>
</evidence>
<feature type="compositionally biased region" description="Basic and acidic residues" evidence="2">
    <location>
        <begin position="920"/>
        <end position="929"/>
    </location>
</feature>
<dbReference type="InterPro" id="IPR026320">
    <property type="entry name" value="PRR14"/>
</dbReference>
<organism evidence="4 5">
    <name type="scientific">Solea senegalensis</name>
    <name type="common">Senegalese sole</name>
    <dbReference type="NCBI Taxonomy" id="28829"/>
    <lineage>
        <taxon>Eukaryota</taxon>
        <taxon>Metazoa</taxon>
        <taxon>Chordata</taxon>
        <taxon>Craniata</taxon>
        <taxon>Vertebrata</taxon>
        <taxon>Euteleostomi</taxon>
        <taxon>Actinopterygii</taxon>
        <taxon>Neopterygii</taxon>
        <taxon>Teleostei</taxon>
        <taxon>Neoteleostei</taxon>
        <taxon>Acanthomorphata</taxon>
        <taxon>Carangaria</taxon>
        <taxon>Pleuronectiformes</taxon>
        <taxon>Pleuronectoidei</taxon>
        <taxon>Soleidae</taxon>
        <taxon>Solea</taxon>
    </lineage>
</organism>
<reference evidence="4 5" key="1">
    <citation type="journal article" date="2021" name="Sci. Rep.">
        <title>Chromosome anchoring in Senegalese sole (Solea senegalensis) reveals sex-associated markers and genome rearrangements in flatfish.</title>
        <authorList>
            <person name="Guerrero-Cozar I."/>
            <person name="Gomez-Garrido J."/>
            <person name="Berbel C."/>
            <person name="Martinez-Blanch J.F."/>
            <person name="Alioto T."/>
            <person name="Claros M.G."/>
            <person name="Gagnaire P.A."/>
            <person name="Manchado M."/>
        </authorList>
    </citation>
    <scope>NUCLEOTIDE SEQUENCE [LARGE SCALE GENOMIC DNA]</scope>
    <source>
        <strain evidence="4">Sse05_10M</strain>
    </source>
</reference>
<feature type="region of interest" description="Disordered" evidence="2">
    <location>
        <begin position="640"/>
        <end position="670"/>
    </location>
</feature>
<feature type="compositionally biased region" description="Polar residues" evidence="2">
    <location>
        <begin position="426"/>
        <end position="449"/>
    </location>
</feature>
<feature type="region of interest" description="Disordered" evidence="2">
    <location>
        <begin position="383"/>
        <end position="449"/>
    </location>
</feature>
<proteinExistence type="predicted"/>
<feature type="region of interest" description="Disordered" evidence="2">
    <location>
        <begin position="1108"/>
        <end position="1155"/>
    </location>
</feature>
<feature type="compositionally biased region" description="Basic residues" evidence="2">
    <location>
        <begin position="901"/>
        <end position="919"/>
    </location>
</feature>
<feature type="compositionally biased region" description="Polar residues" evidence="2">
    <location>
        <begin position="979"/>
        <end position="988"/>
    </location>
</feature>
<feature type="compositionally biased region" description="Polar residues" evidence="2">
    <location>
        <begin position="642"/>
        <end position="653"/>
    </location>
</feature>
<feature type="domain" description="Tantalus-like" evidence="3">
    <location>
        <begin position="1199"/>
        <end position="1256"/>
    </location>
</feature>
<feature type="compositionally biased region" description="Basic and acidic residues" evidence="2">
    <location>
        <begin position="1130"/>
        <end position="1139"/>
    </location>
</feature>
<accession>A0AAV6RIS0</accession>
<feature type="compositionally biased region" description="Polar residues" evidence="2">
    <location>
        <begin position="280"/>
        <end position="295"/>
    </location>
</feature>
<evidence type="ECO:0000256" key="2">
    <source>
        <dbReference type="SAM" id="MobiDB-lite"/>
    </source>
</evidence>